<proteinExistence type="predicted"/>
<name>A0ABR4A795_9LECA</name>
<accession>A0ABR4A795</accession>
<evidence type="ECO:0000313" key="2">
    <source>
        <dbReference type="EMBL" id="KAL2041787.1"/>
    </source>
</evidence>
<dbReference type="Proteomes" id="UP001590950">
    <property type="component" value="Unassembled WGS sequence"/>
</dbReference>
<reference evidence="2 3" key="1">
    <citation type="submission" date="2024-09" db="EMBL/GenBank/DDBJ databases">
        <title>Rethinking Asexuality: The Enigmatic Case of Functional Sexual Genes in Lepraria (Stereocaulaceae).</title>
        <authorList>
            <person name="Doellman M."/>
            <person name="Sun Y."/>
            <person name="Barcenas-Pena A."/>
            <person name="Lumbsch H.T."/>
            <person name="Grewe F."/>
        </authorList>
    </citation>
    <scope>NUCLEOTIDE SEQUENCE [LARGE SCALE GENOMIC DNA]</scope>
    <source>
        <strain evidence="2 3">Mercado 3170</strain>
    </source>
</reference>
<gene>
    <name evidence="2" type="ORF">N7G274_005571</name>
</gene>
<sequence>MLMGMPIITHRTILWATPPPQSAEPTAGEPGDPDTARLPRCSNLDDVKVHQGKAQDPEEKENAGC</sequence>
<feature type="compositionally biased region" description="Basic and acidic residues" evidence="1">
    <location>
        <begin position="43"/>
        <end position="65"/>
    </location>
</feature>
<evidence type="ECO:0000313" key="3">
    <source>
        <dbReference type="Proteomes" id="UP001590950"/>
    </source>
</evidence>
<keyword evidence="3" id="KW-1185">Reference proteome</keyword>
<dbReference type="EMBL" id="JBEFKJ010000016">
    <property type="protein sequence ID" value="KAL2041787.1"/>
    <property type="molecule type" value="Genomic_DNA"/>
</dbReference>
<comment type="caution">
    <text evidence="2">The sequence shown here is derived from an EMBL/GenBank/DDBJ whole genome shotgun (WGS) entry which is preliminary data.</text>
</comment>
<protein>
    <submittedName>
        <fullName evidence="2">Uncharacterized protein</fullName>
    </submittedName>
</protein>
<feature type="region of interest" description="Disordered" evidence="1">
    <location>
        <begin position="14"/>
        <end position="65"/>
    </location>
</feature>
<evidence type="ECO:0000256" key="1">
    <source>
        <dbReference type="SAM" id="MobiDB-lite"/>
    </source>
</evidence>
<organism evidence="2 3">
    <name type="scientific">Stereocaulon virgatum</name>
    <dbReference type="NCBI Taxonomy" id="373712"/>
    <lineage>
        <taxon>Eukaryota</taxon>
        <taxon>Fungi</taxon>
        <taxon>Dikarya</taxon>
        <taxon>Ascomycota</taxon>
        <taxon>Pezizomycotina</taxon>
        <taxon>Lecanoromycetes</taxon>
        <taxon>OSLEUM clade</taxon>
        <taxon>Lecanoromycetidae</taxon>
        <taxon>Lecanorales</taxon>
        <taxon>Lecanorineae</taxon>
        <taxon>Stereocaulaceae</taxon>
        <taxon>Stereocaulon</taxon>
    </lineage>
</organism>